<sequence>MPAAFSIMNSLEQYCNITTLTSEQHVDLTSSRIDRNDADLKSFLYWLDQRNPFIPRDHLISLSTGVIGGFDINCHNAFEKGEEGIKSMLGKTVDEVSLSKLYKVATLVAAKKGMINHTNFTAVDSSV</sequence>
<evidence type="ECO:0000313" key="1">
    <source>
        <dbReference type="EMBL" id="CAB3250842.1"/>
    </source>
</evidence>
<dbReference type="AlphaFoldDB" id="A0A8S1AU51"/>
<proteinExistence type="predicted"/>
<protein>
    <submittedName>
        <fullName evidence="1">Uncharacterized protein</fullName>
    </submittedName>
</protein>
<dbReference type="EMBL" id="CADEBD010000349">
    <property type="protein sequence ID" value="CAB3250842.1"/>
    <property type="molecule type" value="Genomic_DNA"/>
</dbReference>
<gene>
    <name evidence="1" type="ORF">APLA_LOCUS13347</name>
</gene>
<evidence type="ECO:0000313" key="2">
    <source>
        <dbReference type="Proteomes" id="UP000494256"/>
    </source>
</evidence>
<dbReference type="Proteomes" id="UP000494256">
    <property type="component" value="Unassembled WGS sequence"/>
</dbReference>
<comment type="caution">
    <text evidence="1">The sequence shown here is derived from an EMBL/GenBank/DDBJ whole genome shotgun (WGS) entry which is preliminary data.</text>
</comment>
<reference evidence="1 2" key="1">
    <citation type="submission" date="2020-04" db="EMBL/GenBank/DDBJ databases">
        <authorList>
            <person name="Wallbank WR R."/>
            <person name="Pardo Diaz C."/>
            <person name="Kozak K."/>
            <person name="Martin S."/>
            <person name="Jiggins C."/>
            <person name="Moest M."/>
            <person name="Warren A I."/>
            <person name="Byers J.R.P. K."/>
            <person name="Montejo-Kovacevich G."/>
            <person name="Yen C E."/>
        </authorList>
    </citation>
    <scope>NUCLEOTIDE SEQUENCE [LARGE SCALE GENOMIC DNA]</scope>
</reference>
<organism evidence="1 2">
    <name type="scientific">Arctia plantaginis</name>
    <name type="common">Wood tiger moth</name>
    <name type="synonym">Phalaena plantaginis</name>
    <dbReference type="NCBI Taxonomy" id="874455"/>
    <lineage>
        <taxon>Eukaryota</taxon>
        <taxon>Metazoa</taxon>
        <taxon>Ecdysozoa</taxon>
        <taxon>Arthropoda</taxon>
        <taxon>Hexapoda</taxon>
        <taxon>Insecta</taxon>
        <taxon>Pterygota</taxon>
        <taxon>Neoptera</taxon>
        <taxon>Endopterygota</taxon>
        <taxon>Lepidoptera</taxon>
        <taxon>Glossata</taxon>
        <taxon>Ditrysia</taxon>
        <taxon>Noctuoidea</taxon>
        <taxon>Erebidae</taxon>
        <taxon>Arctiinae</taxon>
        <taxon>Arctia</taxon>
    </lineage>
</organism>
<dbReference type="OrthoDB" id="7484716at2759"/>
<name>A0A8S1AU51_ARCPL</name>
<accession>A0A8S1AU51</accession>